<keyword evidence="2" id="KW-1185">Reference proteome</keyword>
<name>A0A1H9L771_9ACTN</name>
<dbReference type="AlphaFoldDB" id="A0A1H9L771"/>
<proteinExistence type="predicted"/>
<organism evidence="1 2">
    <name type="scientific">Microlunatus flavus</name>
    <dbReference type="NCBI Taxonomy" id="1036181"/>
    <lineage>
        <taxon>Bacteria</taxon>
        <taxon>Bacillati</taxon>
        <taxon>Actinomycetota</taxon>
        <taxon>Actinomycetes</taxon>
        <taxon>Propionibacteriales</taxon>
        <taxon>Propionibacteriaceae</taxon>
        <taxon>Microlunatus</taxon>
    </lineage>
</organism>
<dbReference type="Proteomes" id="UP000198504">
    <property type="component" value="Unassembled WGS sequence"/>
</dbReference>
<protein>
    <submittedName>
        <fullName evidence="1">Uncharacterized protein</fullName>
    </submittedName>
</protein>
<sequence>MGRLAVVSDPFDNALVLLDLSKGRYQTDEKGSVIGVDAAEPGRGD</sequence>
<evidence type="ECO:0000313" key="1">
    <source>
        <dbReference type="EMBL" id="SER07007.1"/>
    </source>
</evidence>
<reference evidence="2" key="1">
    <citation type="submission" date="2016-10" db="EMBL/GenBank/DDBJ databases">
        <authorList>
            <person name="Varghese N."/>
            <person name="Submissions S."/>
        </authorList>
    </citation>
    <scope>NUCLEOTIDE SEQUENCE [LARGE SCALE GENOMIC DNA]</scope>
    <source>
        <strain evidence="2">CGMCC 4.6856</strain>
    </source>
</reference>
<accession>A0A1H9L771</accession>
<dbReference type="EMBL" id="FOFA01000008">
    <property type="protein sequence ID" value="SER07007.1"/>
    <property type="molecule type" value="Genomic_DNA"/>
</dbReference>
<gene>
    <name evidence="1" type="ORF">SAMN05421756_108180</name>
</gene>
<evidence type="ECO:0000313" key="2">
    <source>
        <dbReference type="Proteomes" id="UP000198504"/>
    </source>
</evidence>